<feature type="transmembrane region" description="Helical" evidence="1">
    <location>
        <begin position="166"/>
        <end position="186"/>
    </location>
</feature>
<dbReference type="Pfam" id="PF01757">
    <property type="entry name" value="Acyl_transf_3"/>
    <property type="match status" value="1"/>
</dbReference>
<keyword evidence="3" id="KW-0012">Acyltransferase</keyword>
<dbReference type="EC" id="2.3.-.-" evidence="3"/>
<proteinExistence type="predicted"/>
<evidence type="ECO:0000313" key="3">
    <source>
        <dbReference type="EMBL" id="MDI2090129.1"/>
    </source>
</evidence>
<gene>
    <name evidence="3" type="ORF">QJV27_01820</name>
</gene>
<sequence>MKKQTLNTIQALRGIAALFVCSIHCITTKMRTDGNLHSFTTELSRIVISIGSCGVDIFFVISGYIITLLVLKTNERSFKNAFFFLIKRFFRIYPLFWITLSINICVALVIGYQADKLQKKININVILLLTRNIPFQEVAWTLAFEIYFYLGVFLFLCVFNKKHFLYFLLCWGIFLFCFLYLHFIGIRTIEYFILKDPKVLEFFLGGLLFFLSKKRIAIYDKYLGVLLGLTLFTIGSVLSYKNFAQHFYLDYWQSLYLNGFGAALLLYGFIGLEYRKKIYVPMFFIKLGNISYSIYLWHFPVMGMSGYIALKLHSYQQLSGLLHSLIEIVSTIFISIISYRVIELPCIRFSQRITS</sequence>
<feature type="transmembrane region" description="Helical" evidence="1">
    <location>
        <begin position="322"/>
        <end position="342"/>
    </location>
</feature>
<keyword evidence="4" id="KW-1185">Reference proteome</keyword>
<dbReference type="PANTHER" id="PTHR23028:SF53">
    <property type="entry name" value="ACYL_TRANSF_3 DOMAIN-CONTAINING PROTEIN"/>
    <property type="match status" value="1"/>
</dbReference>
<keyword evidence="1" id="KW-0812">Transmembrane</keyword>
<evidence type="ECO:0000313" key="4">
    <source>
        <dbReference type="Proteomes" id="UP001431634"/>
    </source>
</evidence>
<name>A0ABT6PZ89_9PROT</name>
<feature type="transmembrane region" description="Helical" evidence="1">
    <location>
        <begin position="12"/>
        <end position="30"/>
    </location>
</feature>
<dbReference type="InterPro" id="IPR002656">
    <property type="entry name" value="Acyl_transf_3_dom"/>
</dbReference>
<dbReference type="EMBL" id="JASBAO010000001">
    <property type="protein sequence ID" value="MDI2090129.1"/>
    <property type="molecule type" value="Genomic_DNA"/>
</dbReference>
<feature type="domain" description="Acyltransferase 3" evidence="2">
    <location>
        <begin position="9"/>
        <end position="339"/>
    </location>
</feature>
<dbReference type="InterPro" id="IPR050879">
    <property type="entry name" value="Acyltransferase_3"/>
</dbReference>
<dbReference type="PANTHER" id="PTHR23028">
    <property type="entry name" value="ACETYLTRANSFERASE"/>
    <property type="match status" value="1"/>
</dbReference>
<feature type="transmembrane region" description="Helical" evidence="1">
    <location>
        <begin position="92"/>
        <end position="112"/>
    </location>
</feature>
<feature type="transmembrane region" description="Helical" evidence="1">
    <location>
        <begin position="192"/>
        <end position="211"/>
    </location>
</feature>
<organism evidence="3 4">
    <name type="scientific">Commensalibacter oyaizuii</name>
    <dbReference type="NCBI Taxonomy" id="3043873"/>
    <lineage>
        <taxon>Bacteria</taxon>
        <taxon>Pseudomonadati</taxon>
        <taxon>Pseudomonadota</taxon>
        <taxon>Alphaproteobacteria</taxon>
        <taxon>Acetobacterales</taxon>
        <taxon>Acetobacteraceae</taxon>
    </lineage>
</organism>
<comment type="caution">
    <text evidence="3">The sequence shown here is derived from an EMBL/GenBank/DDBJ whole genome shotgun (WGS) entry which is preliminary data.</text>
</comment>
<protein>
    <submittedName>
        <fullName evidence="3">Acyltransferase</fullName>
        <ecNumber evidence="3">2.3.-.-</ecNumber>
    </submittedName>
</protein>
<keyword evidence="1" id="KW-0472">Membrane</keyword>
<dbReference type="Proteomes" id="UP001431634">
    <property type="component" value="Unassembled WGS sequence"/>
</dbReference>
<feature type="transmembrane region" description="Helical" evidence="1">
    <location>
        <begin position="138"/>
        <end position="159"/>
    </location>
</feature>
<feature type="transmembrane region" description="Helical" evidence="1">
    <location>
        <begin position="46"/>
        <end position="71"/>
    </location>
</feature>
<dbReference type="RefSeq" id="WP_281447280.1">
    <property type="nucleotide sequence ID" value="NZ_JASBAO010000001.1"/>
</dbReference>
<keyword evidence="1" id="KW-1133">Transmembrane helix</keyword>
<accession>A0ABT6PZ89</accession>
<evidence type="ECO:0000259" key="2">
    <source>
        <dbReference type="Pfam" id="PF01757"/>
    </source>
</evidence>
<feature type="transmembrane region" description="Helical" evidence="1">
    <location>
        <begin position="255"/>
        <end position="272"/>
    </location>
</feature>
<feature type="transmembrane region" description="Helical" evidence="1">
    <location>
        <begin position="223"/>
        <end position="243"/>
    </location>
</feature>
<reference evidence="3" key="1">
    <citation type="submission" date="2023-05" db="EMBL/GenBank/DDBJ databases">
        <title>Whole genome sequence of Commensalibacter sp.</title>
        <authorList>
            <person name="Charoenyingcharoen P."/>
            <person name="Yukphan P."/>
        </authorList>
    </citation>
    <scope>NUCLEOTIDE SEQUENCE</scope>
    <source>
        <strain evidence="3">TBRC 16381</strain>
    </source>
</reference>
<dbReference type="GO" id="GO:0016746">
    <property type="term" value="F:acyltransferase activity"/>
    <property type="evidence" value="ECO:0007669"/>
    <property type="project" value="UniProtKB-KW"/>
</dbReference>
<keyword evidence="3" id="KW-0808">Transferase</keyword>
<evidence type="ECO:0000256" key="1">
    <source>
        <dbReference type="SAM" id="Phobius"/>
    </source>
</evidence>